<feature type="transmembrane region" description="Helical" evidence="1">
    <location>
        <begin position="45"/>
        <end position="62"/>
    </location>
</feature>
<keyword evidence="1" id="KW-1133">Transmembrane helix</keyword>
<keyword evidence="1" id="KW-0472">Membrane</keyword>
<keyword evidence="1" id="KW-0812">Transmembrane</keyword>
<organism evidence="2">
    <name type="scientific">Caldilineaceae bacterium SB0675_bin_29</name>
    <dbReference type="NCBI Taxonomy" id="2605266"/>
    <lineage>
        <taxon>Bacteria</taxon>
        <taxon>Bacillati</taxon>
        <taxon>Chloroflexota</taxon>
        <taxon>Caldilineae</taxon>
        <taxon>Caldilineales</taxon>
        <taxon>Caldilineaceae</taxon>
    </lineage>
</organism>
<name>A0A6B1G1K5_9CHLR</name>
<comment type="caution">
    <text evidence="2">The sequence shown here is derived from an EMBL/GenBank/DDBJ whole genome shotgun (WGS) entry which is preliminary data.</text>
</comment>
<feature type="transmembrane region" description="Helical" evidence="1">
    <location>
        <begin position="74"/>
        <end position="93"/>
    </location>
</feature>
<evidence type="ECO:0000313" key="2">
    <source>
        <dbReference type="EMBL" id="MYH62350.1"/>
    </source>
</evidence>
<protein>
    <submittedName>
        <fullName evidence="2">Uncharacterized protein</fullName>
    </submittedName>
</protein>
<reference evidence="2" key="1">
    <citation type="submission" date="2019-09" db="EMBL/GenBank/DDBJ databases">
        <title>Characterisation of the sponge microbiome using genome-centric metagenomics.</title>
        <authorList>
            <person name="Engelberts J.P."/>
            <person name="Robbins S.J."/>
            <person name="De Goeij J.M."/>
            <person name="Aranda M."/>
            <person name="Bell S.C."/>
            <person name="Webster N.S."/>
        </authorList>
    </citation>
    <scope>NUCLEOTIDE SEQUENCE</scope>
    <source>
        <strain evidence="2">SB0675_bin_29</strain>
    </source>
</reference>
<dbReference type="EMBL" id="VYDA01000421">
    <property type="protein sequence ID" value="MYH62350.1"/>
    <property type="molecule type" value="Genomic_DNA"/>
</dbReference>
<accession>A0A6B1G1K5</accession>
<proteinExistence type="predicted"/>
<dbReference type="AlphaFoldDB" id="A0A6B1G1K5"/>
<evidence type="ECO:0000256" key="1">
    <source>
        <dbReference type="SAM" id="Phobius"/>
    </source>
</evidence>
<sequence>MFWSAAAVAAGGGGLLLLCFPHLAWPGLAIVLPFASALKRGPVSLADLMLGAAVLLWFVEGVRKDRLRLNSGVLPTLFTVYLLALLLSFPKAIDLQEAIESV</sequence>
<feature type="non-terminal residue" evidence="2">
    <location>
        <position position="102"/>
    </location>
</feature>
<gene>
    <name evidence="2" type="ORF">F4148_11525</name>
</gene>